<keyword evidence="7 11" id="KW-0238">DNA-binding</keyword>
<dbReference type="HAMAP" id="MF_00848">
    <property type="entry name" value="Uup"/>
    <property type="match status" value="1"/>
</dbReference>
<dbReference type="InterPro" id="IPR037118">
    <property type="entry name" value="Val-tRNA_synth_C_sf"/>
</dbReference>
<evidence type="ECO:0000259" key="12">
    <source>
        <dbReference type="PROSITE" id="PS50893"/>
    </source>
</evidence>
<dbReference type="GO" id="GO:0005737">
    <property type="term" value="C:cytoplasm"/>
    <property type="evidence" value="ECO:0007669"/>
    <property type="project" value="UniProtKB-SubCell"/>
</dbReference>
<dbReference type="InterPro" id="IPR017871">
    <property type="entry name" value="ABC_transporter-like_CS"/>
</dbReference>
<keyword evidence="14" id="KW-1185">Reference proteome</keyword>
<organism evidence="13 14">
    <name type="scientific">Desulfomicrobium norvegicum (strain DSM 1741 / NCIMB 8310)</name>
    <name type="common">Desulfovibrio baculatus (strain Norway 4)</name>
    <name type="synonym">Desulfovibrio desulfuricans (strain Norway 4)</name>
    <dbReference type="NCBI Taxonomy" id="52561"/>
    <lineage>
        <taxon>Bacteria</taxon>
        <taxon>Pseudomonadati</taxon>
        <taxon>Thermodesulfobacteriota</taxon>
        <taxon>Desulfovibrionia</taxon>
        <taxon>Desulfovibrionales</taxon>
        <taxon>Desulfomicrobiaceae</taxon>
        <taxon>Desulfomicrobium</taxon>
    </lineage>
</organism>
<comment type="caution">
    <text evidence="13">The sequence shown here is derived from an EMBL/GenBank/DDBJ whole genome shotgun (WGS) entry which is preliminary data.</text>
</comment>
<keyword evidence="11" id="KW-0175">Coiled coil</keyword>
<evidence type="ECO:0000256" key="8">
    <source>
        <dbReference type="ARBA" id="ARBA00023204"/>
    </source>
</evidence>
<dbReference type="Pfam" id="PF12848">
    <property type="entry name" value="ABC_tran_Xtn"/>
    <property type="match status" value="1"/>
</dbReference>
<accession>A0A8G2C3I0</accession>
<dbReference type="SUPFAM" id="SSF52540">
    <property type="entry name" value="P-loop containing nucleoside triphosphate hydrolases"/>
    <property type="match status" value="2"/>
</dbReference>
<dbReference type="GO" id="GO:0016887">
    <property type="term" value="F:ATP hydrolysis activity"/>
    <property type="evidence" value="ECO:0007669"/>
    <property type="project" value="UniProtKB-UniRule"/>
</dbReference>
<dbReference type="SMART" id="SM00382">
    <property type="entry name" value="AAA"/>
    <property type="match status" value="2"/>
</dbReference>
<dbReference type="GO" id="GO:0003677">
    <property type="term" value="F:DNA binding"/>
    <property type="evidence" value="ECO:0007669"/>
    <property type="project" value="UniProtKB-UniRule"/>
</dbReference>
<dbReference type="OrthoDB" id="9808609at2"/>
<keyword evidence="6 11" id="KW-0067">ATP-binding</keyword>
<comment type="catalytic activity">
    <reaction evidence="9 11">
        <text>ATP + H2O = ADP + phosphate + H(+)</text>
        <dbReference type="Rhea" id="RHEA:13065"/>
        <dbReference type="ChEBI" id="CHEBI:15377"/>
        <dbReference type="ChEBI" id="CHEBI:15378"/>
        <dbReference type="ChEBI" id="CHEBI:30616"/>
        <dbReference type="ChEBI" id="CHEBI:43474"/>
        <dbReference type="ChEBI" id="CHEBI:456216"/>
    </reaction>
</comment>
<dbReference type="FunFam" id="3.40.50.300:FF:000309">
    <property type="entry name" value="ABC transporter ATP-binding protein"/>
    <property type="match status" value="1"/>
</dbReference>
<dbReference type="InterPro" id="IPR043686">
    <property type="entry name" value="Uup"/>
</dbReference>
<keyword evidence="4 11" id="KW-0227">DNA damage</keyword>
<evidence type="ECO:0000256" key="2">
    <source>
        <dbReference type="ARBA" id="ARBA00022737"/>
    </source>
</evidence>
<dbReference type="GO" id="GO:0005524">
    <property type="term" value="F:ATP binding"/>
    <property type="evidence" value="ECO:0007669"/>
    <property type="project" value="UniProtKB-UniRule"/>
</dbReference>
<comment type="function">
    <text evidence="11">Probably plays a role in ribosome assembly or function. May be involved in resolution of branched DNA intermediates that result from template switching in postreplication gaps. Binds DNA and has ATPase activity.</text>
</comment>
<dbReference type="PROSITE" id="PS00211">
    <property type="entry name" value="ABC_TRANSPORTER_1"/>
    <property type="match status" value="1"/>
</dbReference>
<comment type="similarity">
    <text evidence="10 11">Belongs to the ABC transporter superfamily. ABCF family. Uup subfamily.</text>
</comment>
<dbReference type="Gene3D" id="1.10.287.380">
    <property type="entry name" value="Valyl-tRNA synthetase, C-terminal domain"/>
    <property type="match status" value="1"/>
</dbReference>
<evidence type="ECO:0000256" key="1">
    <source>
        <dbReference type="ARBA" id="ARBA00022490"/>
    </source>
</evidence>
<keyword evidence="5 11" id="KW-0378">Hydrolase</keyword>
<keyword evidence="8 11" id="KW-0234">DNA repair</keyword>
<dbReference type="Pfam" id="PF16326">
    <property type="entry name" value="ABC_tran_CTD"/>
    <property type="match status" value="1"/>
</dbReference>
<evidence type="ECO:0000256" key="9">
    <source>
        <dbReference type="ARBA" id="ARBA00049360"/>
    </source>
</evidence>
<protein>
    <recommendedName>
        <fullName evidence="11">ATP-binding protein Uup</fullName>
        <ecNumber evidence="11">3.6.1.-</ecNumber>
    </recommendedName>
</protein>
<evidence type="ECO:0000256" key="3">
    <source>
        <dbReference type="ARBA" id="ARBA00022741"/>
    </source>
</evidence>
<evidence type="ECO:0000256" key="7">
    <source>
        <dbReference type="ARBA" id="ARBA00023125"/>
    </source>
</evidence>
<comment type="subcellular location">
    <subcellularLocation>
        <location evidence="11">Cytoplasm</location>
    </subcellularLocation>
    <text evidence="11">Associates with ribosomes.</text>
</comment>
<dbReference type="EMBL" id="FOTO01000007">
    <property type="protein sequence ID" value="SFL82177.1"/>
    <property type="molecule type" value="Genomic_DNA"/>
</dbReference>
<dbReference type="PANTHER" id="PTHR42855:SF1">
    <property type="entry name" value="ABC TRANSPORTER DOMAIN-CONTAINING PROTEIN"/>
    <property type="match status" value="1"/>
</dbReference>
<dbReference type="GO" id="GO:0043022">
    <property type="term" value="F:ribosome binding"/>
    <property type="evidence" value="ECO:0007669"/>
    <property type="project" value="UniProtKB-UniRule"/>
</dbReference>
<keyword evidence="3 11" id="KW-0547">Nucleotide-binding</keyword>
<feature type="binding site" evidence="11">
    <location>
        <begin position="348"/>
        <end position="355"/>
    </location>
    <ligand>
        <name>ATP</name>
        <dbReference type="ChEBI" id="CHEBI:30616"/>
        <label>2</label>
    </ligand>
</feature>
<name>A0A8G2C3I0_DESNO</name>
<dbReference type="Proteomes" id="UP000199581">
    <property type="component" value="Unassembled WGS sequence"/>
</dbReference>
<dbReference type="RefSeq" id="WP_092192376.1">
    <property type="nucleotide sequence ID" value="NZ_FOTO01000007.1"/>
</dbReference>
<evidence type="ECO:0000256" key="4">
    <source>
        <dbReference type="ARBA" id="ARBA00022763"/>
    </source>
</evidence>
<keyword evidence="1 11" id="KW-0963">Cytoplasm</keyword>
<dbReference type="EC" id="3.6.1.-" evidence="11"/>
<dbReference type="InterPro" id="IPR003593">
    <property type="entry name" value="AAA+_ATPase"/>
</dbReference>
<evidence type="ECO:0000313" key="14">
    <source>
        <dbReference type="Proteomes" id="UP000199581"/>
    </source>
</evidence>
<dbReference type="GO" id="GO:0006281">
    <property type="term" value="P:DNA repair"/>
    <property type="evidence" value="ECO:0007669"/>
    <property type="project" value="UniProtKB-KW"/>
</dbReference>
<feature type="domain" description="ABC transporter" evidence="12">
    <location>
        <begin position="316"/>
        <end position="534"/>
    </location>
</feature>
<dbReference type="PROSITE" id="PS50893">
    <property type="entry name" value="ABC_TRANSPORTER_2"/>
    <property type="match status" value="2"/>
</dbReference>
<dbReference type="InterPro" id="IPR003439">
    <property type="entry name" value="ABC_transporter-like_ATP-bd"/>
</dbReference>
<dbReference type="CDD" id="cd03221">
    <property type="entry name" value="ABCF_EF-3"/>
    <property type="match status" value="2"/>
</dbReference>
<dbReference type="Gene3D" id="3.40.50.300">
    <property type="entry name" value="P-loop containing nucleotide triphosphate hydrolases"/>
    <property type="match status" value="2"/>
</dbReference>
<evidence type="ECO:0000256" key="5">
    <source>
        <dbReference type="ARBA" id="ARBA00022801"/>
    </source>
</evidence>
<keyword evidence="2 11" id="KW-0677">Repeat</keyword>
<dbReference type="InterPro" id="IPR027417">
    <property type="entry name" value="P-loop_NTPase"/>
</dbReference>
<feature type="binding site" evidence="11">
    <location>
        <begin position="36"/>
        <end position="43"/>
    </location>
    <ligand>
        <name>ATP</name>
        <dbReference type="ChEBI" id="CHEBI:30616"/>
        <label>1</label>
    </ligand>
</feature>
<feature type="domain" description="ABC transporter" evidence="12">
    <location>
        <begin position="4"/>
        <end position="249"/>
    </location>
</feature>
<gene>
    <name evidence="11" type="primary">uup</name>
    <name evidence="13" type="ORF">SAMN05421830_10721</name>
</gene>
<dbReference type="PANTHER" id="PTHR42855">
    <property type="entry name" value="ABC TRANSPORTER ATP-BINDING SUBUNIT"/>
    <property type="match status" value="1"/>
</dbReference>
<feature type="coiled-coil region" evidence="11">
    <location>
        <begin position="558"/>
        <end position="619"/>
    </location>
</feature>
<reference evidence="13 14" key="1">
    <citation type="submission" date="2016-10" db="EMBL/GenBank/DDBJ databases">
        <authorList>
            <person name="Varghese N."/>
            <person name="Submissions S."/>
        </authorList>
    </citation>
    <scope>NUCLEOTIDE SEQUENCE [LARGE SCALE GENOMIC DNA]</scope>
    <source>
        <strain evidence="13 14">DSM 1741</strain>
    </source>
</reference>
<evidence type="ECO:0000256" key="11">
    <source>
        <dbReference type="HAMAP-Rule" id="MF_00848"/>
    </source>
</evidence>
<dbReference type="InterPro" id="IPR051309">
    <property type="entry name" value="ABCF_ATPase"/>
</dbReference>
<evidence type="ECO:0000256" key="10">
    <source>
        <dbReference type="ARBA" id="ARBA00061478"/>
    </source>
</evidence>
<dbReference type="Pfam" id="PF00005">
    <property type="entry name" value="ABC_tran"/>
    <property type="match status" value="2"/>
</dbReference>
<sequence length="626" mass="69723">MALISASNISLSFSGPLLLDNISLQIHAGERICLLGRNGEGKSTLMRILSREITPDSGEVGLGKGLVTASLPQEVPSDLTGTVYDVVASGAGEAGLCLAALRHEGHDDICIDPALLARAHRLLDEQAGWSLTRKIDTVITHLGLDPEAQFTSLSGGVKRKTLLARALAGEPDILFLDEPTNHLDVDAIRWLEDFLVKQSRTLFFVTHDRMFLRHVANRILELDRGVLVDWACDYDTFLQRKEDVLATEETLWRKFDQKLKEEEIWIRKGIKARRTRNEGRVRALQAMRAERSQRRERTGTVSMQIQEGRKTGGLVLEVTNISYAWGDEPVIRDFSANIMRGDKVGIVGPNGAGKTTLLKLLLGDLAPQSGKVRQGTHLEVAYSDQMRSLLDETKTAREIVGEGADYIDVNENRRHVIGYLKDFLFTPDRAQTPVGLLSGGERNRLLLAKLFTRPCNVLVLDEPTNDLDQETLELLEELIGDFPGTVLVVSHDREFLNNTVTSCLVFEGQGRVVEYAGGYDDWLLQRPQVAEPEPVLPKAAKPRVAKTRKLTYKENLELDALPGRIEALEADIAALQEQMNDPQFYTNDHTVVAAAAVRLEVLEAELDSLLTRWDELEELRMVCESS</sequence>
<proteinExistence type="inferred from homology"/>
<evidence type="ECO:0000256" key="6">
    <source>
        <dbReference type="ARBA" id="ARBA00022840"/>
    </source>
</evidence>
<dbReference type="InterPro" id="IPR032781">
    <property type="entry name" value="ABC_tran_Xtn"/>
</dbReference>
<dbReference type="FunFam" id="3.40.50.300:FF:000011">
    <property type="entry name" value="Putative ABC transporter ATP-binding component"/>
    <property type="match status" value="1"/>
</dbReference>
<dbReference type="InterPro" id="IPR032524">
    <property type="entry name" value="ABC_tran_C"/>
</dbReference>
<dbReference type="AlphaFoldDB" id="A0A8G2C3I0"/>
<evidence type="ECO:0000313" key="13">
    <source>
        <dbReference type="EMBL" id="SFL82177.1"/>
    </source>
</evidence>